<feature type="compositionally biased region" description="Basic residues" evidence="1">
    <location>
        <begin position="18"/>
        <end position="33"/>
    </location>
</feature>
<feature type="region of interest" description="Disordered" evidence="1">
    <location>
        <begin position="1"/>
        <end position="225"/>
    </location>
</feature>
<dbReference type="GO" id="GO:0050112">
    <property type="term" value="F:inositol 2-dehydrogenase (NAD+) activity"/>
    <property type="evidence" value="ECO:0007669"/>
    <property type="project" value="UniProtKB-EC"/>
</dbReference>
<name>A0A6J4UDX5_9BACT</name>
<feature type="compositionally biased region" description="Basic and acidic residues" evidence="1">
    <location>
        <begin position="164"/>
        <end position="180"/>
    </location>
</feature>
<feature type="compositionally biased region" description="Basic residues" evidence="1">
    <location>
        <begin position="245"/>
        <end position="260"/>
    </location>
</feature>
<sequence>ASRCDPRGGLHGQYPRPRVPRPRRRYRRHHLRPQRPPGRPTRRRGRRQLDRRPRPRGDRPGDRRGQHLPADPGPPVRHRGRPGRRQARPAGEADRPDERGRGCPLPEGGADRPGLHGRPRPAVLAGIHRDREPGRVGPTRRTPLRGRVPAPVVPPLDDAPQQQRTDRWRRGRHDDPRLRPLELAVRHAGAGDRPGLPEPTLRRVGPGPGRPRLPGRSFGTGRWGDDDAGLVPLQLRAAPTGFRRGRRVPVPRAGPRHRHGGQPERPVGLSQQWASQRTGRPAGQRIRGRDRLLRRLRAVRPPGGPGDAEGRPAGPAGRAGCSQVPRQRWGHSAHGGDPRSGDGRVGHRQRM</sequence>
<organism evidence="2">
    <name type="scientific">uncultured Thermomicrobiales bacterium</name>
    <dbReference type="NCBI Taxonomy" id="1645740"/>
    <lineage>
        <taxon>Bacteria</taxon>
        <taxon>Pseudomonadati</taxon>
        <taxon>Thermomicrobiota</taxon>
        <taxon>Thermomicrobia</taxon>
        <taxon>Thermomicrobiales</taxon>
        <taxon>environmental samples</taxon>
    </lineage>
</organism>
<feature type="compositionally biased region" description="Basic and acidic residues" evidence="1">
    <location>
        <begin position="91"/>
        <end position="101"/>
    </location>
</feature>
<feature type="compositionally biased region" description="Polar residues" evidence="1">
    <location>
        <begin position="269"/>
        <end position="278"/>
    </location>
</feature>
<feature type="compositionally biased region" description="Low complexity" evidence="1">
    <location>
        <begin position="202"/>
        <end position="216"/>
    </location>
</feature>
<proteinExistence type="predicted"/>
<keyword evidence="2" id="KW-0560">Oxidoreductase</keyword>
<dbReference type="EC" id="1.1.1.18" evidence="2"/>
<dbReference type="AlphaFoldDB" id="A0A6J4UDX5"/>
<dbReference type="EMBL" id="CADCWK010000035">
    <property type="protein sequence ID" value="CAA9545641.1"/>
    <property type="molecule type" value="Genomic_DNA"/>
</dbReference>
<feature type="compositionally biased region" description="Low complexity" evidence="1">
    <location>
        <begin position="311"/>
        <end position="320"/>
    </location>
</feature>
<reference evidence="2" key="1">
    <citation type="submission" date="2020-02" db="EMBL/GenBank/DDBJ databases">
        <authorList>
            <person name="Meier V. D."/>
        </authorList>
    </citation>
    <scope>NUCLEOTIDE SEQUENCE</scope>
    <source>
        <strain evidence="2">AVDCRST_MAG33</strain>
    </source>
</reference>
<feature type="compositionally biased region" description="Basic and acidic residues" evidence="1">
    <location>
        <begin position="334"/>
        <end position="345"/>
    </location>
</feature>
<feature type="region of interest" description="Disordered" evidence="1">
    <location>
        <begin position="245"/>
        <end position="351"/>
    </location>
</feature>
<feature type="non-terminal residue" evidence="2">
    <location>
        <position position="1"/>
    </location>
</feature>
<protein>
    <submittedName>
        <fullName evidence="2">Myo-inositol 2-dehydrogenase</fullName>
        <ecNumber evidence="2">1.1.1.18</ecNumber>
    </submittedName>
</protein>
<accession>A0A6J4UDX5</accession>
<gene>
    <name evidence="2" type="ORF">AVDCRST_MAG33-440</name>
</gene>
<evidence type="ECO:0000256" key="1">
    <source>
        <dbReference type="SAM" id="MobiDB-lite"/>
    </source>
</evidence>
<feature type="non-terminal residue" evidence="2">
    <location>
        <position position="351"/>
    </location>
</feature>
<feature type="compositionally biased region" description="Basic residues" evidence="1">
    <location>
        <begin position="76"/>
        <end position="87"/>
    </location>
</feature>
<evidence type="ECO:0000313" key="2">
    <source>
        <dbReference type="EMBL" id="CAA9545641.1"/>
    </source>
</evidence>
<feature type="compositionally biased region" description="Basic and acidic residues" evidence="1">
    <location>
        <begin position="47"/>
        <end position="65"/>
    </location>
</feature>